<dbReference type="Pfam" id="PF00583">
    <property type="entry name" value="Acetyltransf_1"/>
    <property type="match status" value="1"/>
</dbReference>
<evidence type="ECO:0000259" key="3">
    <source>
        <dbReference type="PROSITE" id="PS51186"/>
    </source>
</evidence>
<dbReference type="PROSITE" id="PS51186">
    <property type="entry name" value="GNAT"/>
    <property type="match status" value="1"/>
</dbReference>
<gene>
    <name evidence="4" type="ORF">RM706_03990</name>
</gene>
<dbReference type="PANTHER" id="PTHR42919">
    <property type="entry name" value="N-ALPHA-ACETYLTRANSFERASE"/>
    <property type="match status" value="1"/>
</dbReference>
<dbReference type="InterPro" id="IPR000182">
    <property type="entry name" value="GNAT_dom"/>
</dbReference>
<proteinExistence type="predicted"/>
<organism evidence="4 5">
    <name type="scientific">Croceitalea rosinachiae</name>
    <dbReference type="NCBI Taxonomy" id="3075596"/>
    <lineage>
        <taxon>Bacteria</taxon>
        <taxon>Pseudomonadati</taxon>
        <taxon>Bacteroidota</taxon>
        <taxon>Flavobacteriia</taxon>
        <taxon>Flavobacteriales</taxon>
        <taxon>Flavobacteriaceae</taxon>
        <taxon>Croceitalea</taxon>
    </lineage>
</organism>
<name>A0ABU3A7M4_9FLAO</name>
<keyword evidence="5" id="KW-1185">Reference proteome</keyword>
<dbReference type="PANTHER" id="PTHR42919:SF8">
    <property type="entry name" value="N-ALPHA-ACETYLTRANSFERASE 50"/>
    <property type="match status" value="1"/>
</dbReference>
<sequence length="171" mass="20474">MEITFKLCSEKDLEQLIKVSRETFISSFEKDNDPKDFKNYITHAFSKEVLLEQLRDKGSDFYFVHNQKNLLGYFKINEFGAQSELKESNGLELERIYVIERYQGSKIGLKILEKVFALAKQKSKTYIWLGVWEQNERAIKWYQKHKFKKFGTHPYLIGNDEQTDWLMRKEL</sequence>
<keyword evidence="1 4" id="KW-0808">Transferase</keyword>
<dbReference type="CDD" id="cd04301">
    <property type="entry name" value="NAT_SF"/>
    <property type="match status" value="1"/>
</dbReference>
<keyword evidence="2 4" id="KW-0012">Acyltransferase</keyword>
<dbReference type="SUPFAM" id="SSF55729">
    <property type="entry name" value="Acyl-CoA N-acyltransferases (Nat)"/>
    <property type="match status" value="1"/>
</dbReference>
<dbReference type="EC" id="2.3.1.-" evidence="4"/>
<dbReference type="Gene3D" id="3.40.630.30">
    <property type="match status" value="1"/>
</dbReference>
<dbReference type="InterPro" id="IPR051556">
    <property type="entry name" value="N-term/lysine_N-AcTrnsfr"/>
</dbReference>
<dbReference type="Proteomes" id="UP001255246">
    <property type="component" value="Unassembled WGS sequence"/>
</dbReference>
<evidence type="ECO:0000313" key="4">
    <source>
        <dbReference type="EMBL" id="MDT0606174.1"/>
    </source>
</evidence>
<accession>A0ABU3A7M4</accession>
<dbReference type="InterPro" id="IPR016181">
    <property type="entry name" value="Acyl_CoA_acyltransferase"/>
</dbReference>
<dbReference type="RefSeq" id="WP_311349733.1">
    <property type="nucleotide sequence ID" value="NZ_JAVRHR010000001.1"/>
</dbReference>
<dbReference type="GO" id="GO:0016746">
    <property type="term" value="F:acyltransferase activity"/>
    <property type="evidence" value="ECO:0007669"/>
    <property type="project" value="UniProtKB-KW"/>
</dbReference>
<dbReference type="EMBL" id="JAVRHR010000001">
    <property type="protein sequence ID" value="MDT0606174.1"/>
    <property type="molecule type" value="Genomic_DNA"/>
</dbReference>
<protein>
    <submittedName>
        <fullName evidence="4">N-acetyltransferase</fullName>
        <ecNumber evidence="4">2.3.1.-</ecNumber>
    </submittedName>
</protein>
<evidence type="ECO:0000256" key="1">
    <source>
        <dbReference type="ARBA" id="ARBA00022679"/>
    </source>
</evidence>
<evidence type="ECO:0000313" key="5">
    <source>
        <dbReference type="Proteomes" id="UP001255246"/>
    </source>
</evidence>
<evidence type="ECO:0000256" key="2">
    <source>
        <dbReference type="ARBA" id="ARBA00023315"/>
    </source>
</evidence>
<comment type="caution">
    <text evidence="4">The sequence shown here is derived from an EMBL/GenBank/DDBJ whole genome shotgun (WGS) entry which is preliminary data.</text>
</comment>
<reference evidence="4 5" key="1">
    <citation type="submission" date="2023-09" db="EMBL/GenBank/DDBJ databases">
        <authorList>
            <person name="Rey-Velasco X."/>
        </authorList>
    </citation>
    <scope>NUCLEOTIDE SEQUENCE [LARGE SCALE GENOMIC DNA]</scope>
    <source>
        <strain evidence="4 5">F388</strain>
    </source>
</reference>
<feature type="domain" description="N-acetyltransferase" evidence="3">
    <location>
        <begin position="3"/>
        <end position="171"/>
    </location>
</feature>